<dbReference type="EMBL" id="PHIG01000031">
    <property type="protein sequence ID" value="PJK29889.1"/>
    <property type="molecule type" value="Genomic_DNA"/>
</dbReference>
<reference evidence="1 2" key="1">
    <citation type="submission" date="2017-11" db="EMBL/GenBank/DDBJ databases">
        <title>Draft genome sequence of Rhizobiales bacterium SY3-13.</title>
        <authorList>
            <person name="Sun C."/>
        </authorList>
    </citation>
    <scope>NUCLEOTIDE SEQUENCE [LARGE SCALE GENOMIC DNA]</scope>
    <source>
        <strain evidence="1 2">SY3-13</strain>
    </source>
</reference>
<dbReference type="AlphaFoldDB" id="A0A2M9G2E4"/>
<evidence type="ECO:0000313" key="1">
    <source>
        <dbReference type="EMBL" id="PJK29889.1"/>
    </source>
</evidence>
<keyword evidence="2" id="KW-1185">Reference proteome</keyword>
<dbReference type="Proteomes" id="UP000229498">
    <property type="component" value="Unassembled WGS sequence"/>
</dbReference>
<protein>
    <submittedName>
        <fullName evidence="1">Uncharacterized protein</fullName>
    </submittedName>
</protein>
<gene>
    <name evidence="1" type="ORF">CVT23_08925</name>
</gene>
<proteinExistence type="predicted"/>
<sequence>MTPLAAVFVHNMLDLPQPSDDQVAAGYFAEIAALHAATVRRLKYSDEDAWRLIEEMVRGRSTEMSAALFELLSPQTREMLRQQNDGPGRPRDPEVATADALISQAVGTLAASRKKGELDAIRILLKRVKREHAEVNPLVARCRDYGLDLTAATEDSIRSRLRRHRQRESGR</sequence>
<accession>A0A2M9G2E4</accession>
<organism evidence="1 2">
    <name type="scientific">Minwuia thermotolerans</name>
    <dbReference type="NCBI Taxonomy" id="2056226"/>
    <lineage>
        <taxon>Bacteria</taxon>
        <taxon>Pseudomonadati</taxon>
        <taxon>Pseudomonadota</taxon>
        <taxon>Alphaproteobacteria</taxon>
        <taxon>Minwuiales</taxon>
        <taxon>Minwuiaceae</taxon>
        <taxon>Minwuia</taxon>
    </lineage>
</organism>
<name>A0A2M9G2E4_9PROT</name>
<evidence type="ECO:0000313" key="2">
    <source>
        <dbReference type="Proteomes" id="UP000229498"/>
    </source>
</evidence>
<comment type="caution">
    <text evidence="1">The sequence shown here is derived from an EMBL/GenBank/DDBJ whole genome shotgun (WGS) entry which is preliminary data.</text>
</comment>